<reference evidence="2" key="1">
    <citation type="submission" date="2016-11" db="EMBL/GenBank/DDBJ databases">
        <authorList>
            <person name="Varghese N."/>
            <person name="Submissions S."/>
        </authorList>
    </citation>
    <scope>NUCLEOTIDE SEQUENCE [LARGE SCALE GENOMIC DNA]</scope>
    <source>
        <strain evidence="2">DSM 26349</strain>
    </source>
</reference>
<accession>A0A1M6JIV0</accession>
<proteinExistence type="predicted"/>
<keyword evidence="2" id="KW-1185">Reference proteome</keyword>
<dbReference type="AlphaFoldDB" id="A0A1M6JIV0"/>
<organism evidence="1 2">
    <name type="scientific">Aequorivita viscosa</name>
    <dbReference type="NCBI Taxonomy" id="797419"/>
    <lineage>
        <taxon>Bacteria</taxon>
        <taxon>Pseudomonadati</taxon>
        <taxon>Bacteroidota</taxon>
        <taxon>Flavobacteriia</taxon>
        <taxon>Flavobacteriales</taxon>
        <taxon>Flavobacteriaceae</taxon>
        <taxon>Aequorivita</taxon>
    </lineage>
</organism>
<evidence type="ECO:0000313" key="1">
    <source>
        <dbReference type="EMBL" id="SHJ46606.1"/>
    </source>
</evidence>
<evidence type="ECO:0000313" key="2">
    <source>
        <dbReference type="Proteomes" id="UP000184172"/>
    </source>
</evidence>
<dbReference type="Proteomes" id="UP000184172">
    <property type="component" value="Unassembled WGS sequence"/>
</dbReference>
<protein>
    <submittedName>
        <fullName evidence="1">Uncharacterized protein</fullName>
    </submittedName>
</protein>
<sequence length="265" mass="29773">MSFQLFKILNIIGTIKGITYYRLNGKYVKRKSSPPSREKIMFDPRFTTVKANVTEFAAANMLAKSIYTGLQENLKIFKDSYFTSRLTGSCRKIIQMGRGTKGQREANVFNLPDALIGFQLHKKQIFNQIYWANKSVLVNNDRSNITINIKKSSPLHLSKCPKSATHFVLTAVISTVSTHTWIPKIKKYQTAYPAANALGKTIQTPALLCKLEHQDISLELNMPTTKPIPPNVAITVWLGIQYGKEIDNIFTPFVAGKAMECIAIV</sequence>
<dbReference type="STRING" id="797419.SAMN05216556_11765"/>
<name>A0A1M6JIV0_9FLAO</name>
<dbReference type="EMBL" id="FQYV01000017">
    <property type="protein sequence ID" value="SHJ46606.1"/>
    <property type="molecule type" value="Genomic_DNA"/>
</dbReference>
<gene>
    <name evidence="1" type="ORF">SAMN04487908_11765</name>
</gene>